<evidence type="ECO:0000313" key="7">
    <source>
        <dbReference type="EMBL" id="VEW14451.1"/>
    </source>
</evidence>
<reference evidence="5" key="2">
    <citation type="submission" date="2016-01" db="EMBL/GenBank/DDBJ databases">
        <authorList>
            <person name="Hong K.W."/>
        </authorList>
    </citation>
    <scope>NUCLEOTIDE SEQUENCE</scope>
    <source>
        <strain evidence="5">M40</strain>
    </source>
</reference>
<name>A0A163AXS4_9MICO</name>
<dbReference type="EMBL" id="CAACXN010000015">
    <property type="protein sequence ID" value="VEW14451.1"/>
    <property type="molecule type" value="Genomic_DNA"/>
</dbReference>
<proteinExistence type="predicted"/>
<dbReference type="GO" id="GO:0005886">
    <property type="term" value="C:plasma membrane"/>
    <property type="evidence" value="ECO:0007669"/>
    <property type="project" value="TreeGrafter"/>
</dbReference>
<dbReference type="STRING" id="33889.AVW13_05735"/>
<organism evidence="5 8">
    <name type="scientific">Brevibacterium casei</name>
    <dbReference type="NCBI Taxonomy" id="33889"/>
    <lineage>
        <taxon>Bacteria</taxon>
        <taxon>Bacillati</taxon>
        <taxon>Actinomycetota</taxon>
        <taxon>Actinomycetes</taxon>
        <taxon>Micrococcales</taxon>
        <taxon>Brevibacteriaceae</taxon>
        <taxon>Brevibacterium</taxon>
    </lineage>
</organism>
<evidence type="ECO:0000313" key="5">
    <source>
        <dbReference type="EMBL" id="KZE22877.1"/>
    </source>
</evidence>
<dbReference type="AlphaFoldDB" id="A0A163AXS4"/>
<dbReference type="PANTHER" id="PTHR10434">
    <property type="entry name" value="1-ACYL-SN-GLYCEROL-3-PHOSPHATE ACYLTRANSFERASE"/>
    <property type="match status" value="1"/>
</dbReference>
<dbReference type="CDD" id="cd07989">
    <property type="entry name" value="LPLAT_AGPAT-like"/>
    <property type="match status" value="1"/>
</dbReference>
<dbReference type="Proteomes" id="UP000386281">
    <property type="component" value="Unassembled WGS sequence"/>
</dbReference>
<accession>A0A163AXS4</accession>
<feature type="compositionally biased region" description="Gly residues" evidence="3">
    <location>
        <begin position="1"/>
        <end position="19"/>
    </location>
</feature>
<evidence type="ECO:0000256" key="2">
    <source>
        <dbReference type="ARBA" id="ARBA00023315"/>
    </source>
</evidence>
<reference evidence="7 10" key="4">
    <citation type="submission" date="2019-02" db="EMBL/GenBank/DDBJ databases">
        <authorList>
            <consortium name="Pathogen Informatics"/>
        </authorList>
    </citation>
    <scope>NUCLEOTIDE SEQUENCE [LARGE SCALE GENOMIC DNA]</scope>
    <source>
        <strain evidence="7 10">3012STDY7078520</strain>
    </source>
</reference>
<reference evidence="6 9" key="3">
    <citation type="submission" date="2017-04" db="EMBL/GenBank/DDBJ databases">
        <title>Kefir bacterial isolates.</title>
        <authorList>
            <person name="Kim Y."/>
            <person name="Blasche S."/>
            <person name="Patil K.R."/>
        </authorList>
    </citation>
    <scope>NUCLEOTIDE SEQUENCE [LARGE SCALE GENOMIC DNA]</scope>
    <source>
        <strain evidence="6 9">OG2</strain>
    </source>
</reference>
<evidence type="ECO:0000313" key="6">
    <source>
        <dbReference type="EMBL" id="PAK95694.1"/>
    </source>
</evidence>
<dbReference type="GO" id="GO:0003841">
    <property type="term" value="F:1-acylglycerol-3-phosphate O-acyltransferase activity"/>
    <property type="evidence" value="ECO:0007669"/>
    <property type="project" value="TreeGrafter"/>
</dbReference>
<evidence type="ECO:0000313" key="8">
    <source>
        <dbReference type="Proteomes" id="UP000076612"/>
    </source>
</evidence>
<evidence type="ECO:0000313" key="9">
    <source>
        <dbReference type="Proteomes" id="UP000216867"/>
    </source>
</evidence>
<dbReference type="SMART" id="SM00563">
    <property type="entry name" value="PlsC"/>
    <property type="match status" value="1"/>
</dbReference>
<protein>
    <submittedName>
        <fullName evidence="6">1-acyl-sn-glycerol-3-phosphate acyltransferase</fullName>
    </submittedName>
    <submittedName>
        <fullName evidence="7">2-acyl-glycerophospho-ethanolamine acyltransferase</fullName>
    </submittedName>
    <submittedName>
        <fullName evidence="5">Acyl-phosphate glycerol 3-phosphate acyltransferase</fullName>
    </submittedName>
</protein>
<sequence length="268" mass="28881">MSGTGRDAGTGRGANGGRGASRQPGEHIVSFEPKDVASQRRVAFGVASAAYGLFRLTSKMRIENAQALPVGQGTIVAAYHANHLDPILVGLAVWRSGRLPHFLAKSTLFSGPLGVILKGLGQIPVLRASAQAGDSLEYAKEALQKGETVVIYPEGTLTKDEHFWPERFKSGTARLALETGAPIVPAAHWGLETVKPRGRLIPRPRPLTHTSVVRFGEPLDYTDLWEHRGERSSMATLTTRLTNTIAGMVADLSGRELPERFRTEEAGS</sequence>
<dbReference type="EMBL" id="NCWY01000006">
    <property type="protein sequence ID" value="PAK95694.1"/>
    <property type="molecule type" value="Genomic_DNA"/>
</dbReference>
<dbReference type="GO" id="GO:0006654">
    <property type="term" value="P:phosphatidic acid biosynthetic process"/>
    <property type="evidence" value="ECO:0007669"/>
    <property type="project" value="TreeGrafter"/>
</dbReference>
<dbReference type="InterPro" id="IPR002123">
    <property type="entry name" value="Plipid/glycerol_acylTrfase"/>
</dbReference>
<evidence type="ECO:0000256" key="1">
    <source>
        <dbReference type="ARBA" id="ARBA00022679"/>
    </source>
</evidence>
<keyword evidence="1 6" id="KW-0808">Transferase</keyword>
<reference evidence="8" key="1">
    <citation type="submission" date="2016-01" db="EMBL/GenBank/DDBJ databases">
        <title>Draft genome of Chromobacterium sp. F49.</title>
        <authorList>
            <person name="Hong K.W."/>
        </authorList>
    </citation>
    <scope>NUCLEOTIDE SEQUENCE [LARGE SCALE GENOMIC DNA]</scope>
    <source>
        <strain evidence="8">M40</strain>
    </source>
</reference>
<dbReference type="RefSeq" id="WP_009378228.1">
    <property type="nucleotide sequence ID" value="NZ_CAACXN010000015.1"/>
</dbReference>
<dbReference type="EMBL" id="LQQR01000006">
    <property type="protein sequence ID" value="KZE22877.1"/>
    <property type="molecule type" value="Genomic_DNA"/>
</dbReference>
<dbReference type="Proteomes" id="UP000076612">
    <property type="component" value="Unassembled WGS sequence"/>
</dbReference>
<gene>
    <name evidence="5" type="ORF">AVW13_05735</name>
    <name evidence="6" type="ORF">B8X04_08045</name>
    <name evidence="7" type="ORF">NCTC12391_02594</name>
</gene>
<dbReference type="SUPFAM" id="SSF69593">
    <property type="entry name" value="Glycerol-3-phosphate (1)-acyltransferase"/>
    <property type="match status" value="1"/>
</dbReference>
<dbReference type="GeneID" id="99773441"/>
<evidence type="ECO:0000256" key="3">
    <source>
        <dbReference type="SAM" id="MobiDB-lite"/>
    </source>
</evidence>
<dbReference type="Pfam" id="PF01553">
    <property type="entry name" value="Acyltransferase"/>
    <property type="match status" value="1"/>
</dbReference>
<feature type="domain" description="Phospholipid/glycerol acyltransferase" evidence="4">
    <location>
        <begin position="74"/>
        <end position="191"/>
    </location>
</feature>
<keyword evidence="2 5" id="KW-0012">Acyltransferase</keyword>
<feature type="region of interest" description="Disordered" evidence="3">
    <location>
        <begin position="1"/>
        <end position="27"/>
    </location>
</feature>
<evidence type="ECO:0000313" key="10">
    <source>
        <dbReference type="Proteomes" id="UP000386281"/>
    </source>
</evidence>
<dbReference type="Proteomes" id="UP000216867">
    <property type="component" value="Unassembled WGS sequence"/>
</dbReference>
<evidence type="ECO:0000259" key="4">
    <source>
        <dbReference type="SMART" id="SM00563"/>
    </source>
</evidence>
<dbReference type="PANTHER" id="PTHR10434:SF55">
    <property type="entry name" value="POSSIBLE ACYLTRANSFERASE"/>
    <property type="match status" value="1"/>
</dbReference>